<dbReference type="WBParaSite" id="TMUE_0000000223.1">
    <property type="protein sequence ID" value="TMUE_0000000223.1"/>
    <property type="gene ID" value="WBGene00296164"/>
</dbReference>
<evidence type="ECO:0000313" key="1">
    <source>
        <dbReference type="Proteomes" id="UP000046395"/>
    </source>
</evidence>
<accession>A0A5S6R639</accession>
<reference evidence="1" key="1">
    <citation type="submission" date="2013-11" db="EMBL/GenBank/DDBJ databases">
        <authorList>
            <person name="Aslett M."/>
        </authorList>
    </citation>
    <scope>NUCLEOTIDE SEQUENCE [LARGE SCALE GENOMIC DNA]</scope>
    <source>
        <strain evidence="1">Edinburgh</strain>
    </source>
</reference>
<organism evidence="1 3">
    <name type="scientific">Trichuris muris</name>
    <name type="common">Mouse whipworm</name>
    <dbReference type="NCBI Taxonomy" id="70415"/>
    <lineage>
        <taxon>Eukaryota</taxon>
        <taxon>Metazoa</taxon>
        <taxon>Ecdysozoa</taxon>
        <taxon>Nematoda</taxon>
        <taxon>Enoplea</taxon>
        <taxon>Dorylaimia</taxon>
        <taxon>Trichinellida</taxon>
        <taxon>Trichuridae</taxon>
        <taxon>Trichuris</taxon>
    </lineage>
</organism>
<evidence type="ECO:0000313" key="2">
    <source>
        <dbReference type="WBParaSite" id="TMUE_0000000223.1"/>
    </source>
</evidence>
<proteinExistence type="predicted"/>
<dbReference type="AlphaFoldDB" id="A0A5S6R639"/>
<keyword evidence="1" id="KW-1185">Reference proteome</keyword>
<sequence length="110" mass="12354">MFKSVEYVPETDETRWKLAAEAVTALSGAFERYARDHDDGLDATPAYESATTVWVALNAANYQMDKTFLGVFQHTWLPTEFNGWLCGLLGKMSCLKETIGDWLCHVISSI</sequence>
<evidence type="ECO:0000313" key="3">
    <source>
        <dbReference type="WBParaSite" id="TMUE_3000014918.1"/>
    </source>
</evidence>
<name>A0A5S6R639_TRIMR</name>
<dbReference type="WBParaSite" id="TMUE_3000014918.1">
    <property type="protein sequence ID" value="TMUE_3000014918.1"/>
    <property type="gene ID" value="WBGene00302396"/>
</dbReference>
<protein>
    <submittedName>
        <fullName evidence="2 3">Uncharacterized protein</fullName>
    </submittedName>
</protein>
<reference evidence="2 3" key="3">
    <citation type="submission" date="2019-12" db="UniProtKB">
        <authorList>
            <consortium name="WormBaseParasite"/>
        </authorList>
    </citation>
    <scope>IDENTIFICATION</scope>
</reference>
<reference evidence="1" key="2">
    <citation type="submission" date="2014-03" db="EMBL/GenBank/DDBJ databases">
        <title>The whipworm genome and dual-species transcriptomics of an intimate host-pathogen interaction.</title>
        <authorList>
            <person name="Foth B.J."/>
            <person name="Tsai I.J."/>
            <person name="Reid A.J."/>
            <person name="Bancroft A.J."/>
            <person name="Nichol S."/>
            <person name="Tracey A."/>
            <person name="Holroyd N."/>
            <person name="Cotton J.A."/>
            <person name="Stanley E.J."/>
            <person name="Zarowiecki M."/>
            <person name="Liu J.Z."/>
            <person name="Huckvale T."/>
            <person name="Cooper P.J."/>
            <person name="Grencis R.K."/>
            <person name="Berriman M."/>
        </authorList>
    </citation>
    <scope>NUCLEOTIDE SEQUENCE [LARGE SCALE GENOMIC DNA]</scope>
    <source>
        <strain evidence="1">Edinburgh</strain>
    </source>
</reference>
<dbReference type="Proteomes" id="UP000046395">
    <property type="component" value="Unassembled WGS sequence"/>
</dbReference>